<dbReference type="EMBL" id="CP092109">
    <property type="protein sequence ID" value="UWZ79958.1"/>
    <property type="molecule type" value="Genomic_DNA"/>
</dbReference>
<dbReference type="RefSeq" id="WP_260748311.1">
    <property type="nucleotide sequence ID" value="NZ_CP092109.1"/>
</dbReference>
<name>A0ABY5ZMU9_9BACT</name>
<sequence length="133" mass="14845">MIALDTNILVRYAVKDDRRQTALATRFLAEHRCFILKSVLLECAWVLSSPSGYNLPRVIVHERLLHILGLPNIEMEDAVHVAQALAWYAEGMDFADALHLCGATNLEGIATFDRKFSSAVEKGECVPPVILLR</sequence>
<dbReference type="PANTHER" id="PTHR39664">
    <property type="match status" value="1"/>
</dbReference>
<evidence type="ECO:0000313" key="3">
    <source>
        <dbReference type="Proteomes" id="UP001060414"/>
    </source>
</evidence>
<dbReference type="Gene3D" id="3.40.50.1010">
    <property type="entry name" value="5'-nuclease"/>
    <property type="match status" value="1"/>
</dbReference>
<keyword evidence="3" id="KW-1185">Reference proteome</keyword>
<accession>A0ABY5ZMU9</accession>
<protein>
    <submittedName>
        <fullName evidence="2">Type II toxin-antitoxin system VapC family toxin</fullName>
    </submittedName>
</protein>
<evidence type="ECO:0000259" key="1">
    <source>
        <dbReference type="Pfam" id="PF01850"/>
    </source>
</evidence>
<dbReference type="Pfam" id="PF01850">
    <property type="entry name" value="PIN"/>
    <property type="match status" value="1"/>
</dbReference>
<dbReference type="InterPro" id="IPR029060">
    <property type="entry name" value="PIN-like_dom_sf"/>
</dbReference>
<evidence type="ECO:0000313" key="2">
    <source>
        <dbReference type="EMBL" id="UWZ79958.1"/>
    </source>
</evidence>
<gene>
    <name evidence="2" type="ORF">L9S41_00825</name>
</gene>
<dbReference type="PANTHER" id="PTHR39664:SF2">
    <property type="entry name" value="NUCLEIC ACID-BINDING PROTEIN, CONTAINING PIN DOMAIN-RELATED"/>
    <property type="match status" value="1"/>
</dbReference>
<proteinExistence type="predicted"/>
<dbReference type="InterPro" id="IPR002716">
    <property type="entry name" value="PIN_dom"/>
</dbReference>
<dbReference type="SUPFAM" id="SSF88723">
    <property type="entry name" value="PIN domain-like"/>
    <property type="match status" value="1"/>
</dbReference>
<dbReference type="CDD" id="cd18683">
    <property type="entry name" value="PIN_VapC-like"/>
    <property type="match status" value="1"/>
</dbReference>
<feature type="domain" description="PIN" evidence="1">
    <location>
        <begin position="2"/>
        <end position="119"/>
    </location>
</feature>
<dbReference type="Proteomes" id="UP001060414">
    <property type="component" value="Chromosome"/>
</dbReference>
<reference evidence="2" key="1">
    <citation type="journal article" date="2022" name="Environ. Microbiol.">
        <title>Geoalkalibacter halelectricus SAP #1 sp. nov. possessing extracellular electron transfer and mineral#reducing capabilities from a haloalkaline environment.</title>
        <authorList>
            <person name="Yadav S."/>
            <person name="Singh R."/>
            <person name="Sundharam S.S."/>
            <person name="Chaudhary S."/>
            <person name="Krishnamurthi S."/>
            <person name="Patil S.A."/>
        </authorList>
    </citation>
    <scope>NUCLEOTIDE SEQUENCE</scope>
    <source>
        <strain evidence="2">SAP-1</strain>
    </source>
</reference>
<organism evidence="2 3">
    <name type="scientific">Geoalkalibacter halelectricus</name>
    <dbReference type="NCBI Taxonomy" id="2847045"/>
    <lineage>
        <taxon>Bacteria</taxon>
        <taxon>Pseudomonadati</taxon>
        <taxon>Thermodesulfobacteriota</taxon>
        <taxon>Desulfuromonadia</taxon>
        <taxon>Desulfuromonadales</taxon>
        <taxon>Geoalkalibacteraceae</taxon>
        <taxon>Geoalkalibacter</taxon>
    </lineage>
</organism>